<dbReference type="InterPro" id="IPR018076">
    <property type="entry name" value="T2SS_GspF_dom"/>
</dbReference>
<dbReference type="PANTHER" id="PTHR35402">
    <property type="entry name" value="INTEGRAL MEMBRANE PROTEIN-RELATED"/>
    <property type="match status" value="1"/>
</dbReference>
<evidence type="ECO:0000256" key="2">
    <source>
        <dbReference type="ARBA" id="ARBA00022475"/>
    </source>
</evidence>
<reference evidence="8 9" key="1">
    <citation type="journal article" date="2010" name="Stand. Genomic Sci.">
        <title>Complete genome sequence of Ignisphaera aggregans type strain (AQ1.S1).</title>
        <authorList>
            <person name="Goker M."/>
            <person name="Held B."/>
            <person name="Lapidus A."/>
            <person name="Nolan M."/>
            <person name="Spring S."/>
            <person name="Yasawong M."/>
            <person name="Lucas S."/>
            <person name="Glavina Del Rio T."/>
            <person name="Tice H."/>
            <person name="Cheng J.F."/>
            <person name="Goodwin L."/>
            <person name="Tapia R."/>
            <person name="Pitluck S."/>
            <person name="Liolios K."/>
            <person name="Ivanova N."/>
            <person name="Mavromatis K."/>
            <person name="Mikhailova N."/>
            <person name="Pati A."/>
            <person name="Chen A."/>
            <person name="Palaniappan K."/>
            <person name="Brambilla E."/>
            <person name="Land M."/>
            <person name="Hauser L."/>
            <person name="Chang Y.J."/>
            <person name="Jeffries C.D."/>
            <person name="Brettin T."/>
            <person name="Detter J.C."/>
            <person name="Han C."/>
            <person name="Rohde M."/>
            <person name="Sikorski J."/>
            <person name="Woyke T."/>
            <person name="Bristow J."/>
            <person name="Eisen J.A."/>
            <person name="Markowitz V."/>
            <person name="Hugenholtz P."/>
            <person name="Kyrpides N.C."/>
            <person name="Klenk H.P."/>
        </authorList>
    </citation>
    <scope>NUCLEOTIDE SEQUENCE [LARGE SCALE GENOMIC DNA]</scope>
    <source>
        <strain evidence="9">DSM 17230 / JCM 13409 / AQ1.S1</strain>
    </source>
</reference>
<evidence type="ECO:0000256" key="6">
    <source>
        <dbReference type="SAM" id="Phobius"/>
    </source>
</evidence>
<dbReference type="HOGENOM" id="CLU_036985_0_0_2"/>
<organism evidence="8 9">
    <name type="scientific">Ignisphaera aggregans (strain DSM 17230 / JCM 13409 / AQ1.S1)</name>
    <dbReference type="NCBI Taxonomy" id="583356"/>
    <lineage>
        <taxon>Archaea</taxon>
        <taxon>Thermoproteota</taxon>
        <taxon>Thermoprotei</taxon>
        <taxon>Desulfurococcales</taxon>
        <taxon>Desulfurococcaceae</taxon>
        <taxon>Ignisphaera</taxon>
    </lineage>
</organism>
<feature type="transmembrane region" description="Helical" evidence="6">
    <location>
        <begin position="209"/>
        <end position="228"/>
    </location>
</feature>
<dbReference type="Proteomes" id="UP000001304">
    <property type="component" value="Chromosome"/>
</dbReference>
<keyword evidence="5 6" id="KW-0472">Membrane</keyword>
<accession>E0SRR1</accession>
<dbReference type="EMBL" id="CP002098">
    <property type="protein sequence ID" value="ADM28442.1"/>
    <property type="molecule type" value="Genomic_DNA"/>
</dbReference>
<dbReference type="AlphaFoldDB" id="E0SRR1"/>
<evidence type="ECO:0000256" key="4">
    <source>
        <dbReference type="ARBA" id="ARBA00022989"/>
    </source>
</evidence>
<feature type="transmembrane region" description="Helical" evidence="6">
    <location>
        <begin position="420"/>
        <end position="446"/>
    </location>
</feature>
<keyword evidence="3 6" id="KW-0812">Transmembrane</keyword>
<dbReference type="GO" id="GO:0005886">
    <property type="term" value="C:plasma membrane"/>
    <property type="evidence" value="ECO:0007669"/>
    <property type="project" value="UniProtKB-SubCell"/>
</dbReference>
<feature type="transmembrane region" description="Helical" evidence="6">
    <location>
        <begin position="12"/>
        <end position="43"/>
    </location>
</feature>
<evidence type="ECO:0000259" key="7">
    <source>
        <dbReference type="Pfam" id="PF00482"/>
    </source>
</evidence>
<evidence type="ECO:0000256" key="1">
    <source>
        <dbReference type="ARBA" id="ARBA00004651"/>
    </source>
</evidence>
<gene>
    <name evidence="8" type="ordered locus">Igag_1644</name>
</gene>
<sequence>MDLKSIVKTPAFWISISLIVIAFIAPSPYNILSITMSPIPILLKYIIDLLRRRGVTVVIDEDLLYLVTHMYSVSTGRPPHEKLFRLSNISGKGYKEYSSILNRIANLAKRWGYGFVVATRIQAKNVSNPIFRDFLTRLSEAINVGEDLEKFLLMEQQTMVVSYEADYARVLEATRILLGIYSASISSALFININLILISILFFGGITTILVSFIGTVLALAALVYLIRRSLPKQDIVHDMKINMPERKLYLYSLLASVIISSTVGILIINIYRDPSYFLIGFGVFMIIPGIIGRRIENKVKNIESFFTVFIRSLGLAFTTLRNYAQSLRSILRTDFGELTKPLQRLYSRLRNGVDRNIAMYFFIGETGSETVRRGMDIFYDAVESGGDPTKVGEILSTTIQRIINLRKQREQIARAFQGVIYILHILTVALAEIVFTLVILFQQLIQAMGTMPIQIIPMTYIDPNIIAIVKMMLVFIITILNAFAIQFARGGFTGSAWIHVSILLILSGATMIVASMFSQSLFKLFNIEEIFTPTS</sequence>
<dbReference type="BioCyc" id="IAGG583356:GHAH-1632-MONOMER"/>
<feature type="transmembrane region" description="Helical" evidence="6">
    <location>
        <begin position="249"/>
        <end position="269"/>
    </location>
</feature>
<feature type="transmembrane region" description="Helical" evidence="6">
    <location>
        <begin position="275"/>
        <end position="292"/>
    </location>
</feature>
<feature type="transmembrane region" description="Helical" evidence="6">
    <location>
        <begin position="466"/>
        <end position="485"/>
    </location>
</feature>
<protein>
    <submittedName>
        <fullName evidence="8">Type II secretion system F domain</fullName>
    </submittedName>
</protein>
<evidence type="ECO:0000256" key="5">
    <source>
        <dbReference type="ARBA" id="ARBA00023136"/>
    </source>
</evidence>
<dbReference type="KEGG" id="iag:Igag_1644"/>
<feature type="transmembrane region" description="Helical" evidence="6">
    <location>
        <begin position="497"/>
        <end position="518"/>
    </location>
</feature>
<name>E0SRR1_IGNAA</name>
<evidence type="ECO:0000256" key="3">
    <source>
        <dbReference type="ARBA" id="ARBA00022692"/>
    </source>
</evidence>
<dbReference type="Pfam" id="PF00482">
    <property type="entry name" value="T2SSF"/>
    <property type="match status" value="1"/>
</dbReference>
<feature type="domain" description="Type II secretion system protein GspF" evidence="7">
    <location>
        <begin position="310"/>
        <end position="431"/>
    </location>
</feature>
<dbReference type="PANTHER" id="PTHR35402:SF2">
    <property type="entry name" value="FLAGELLA ACCESSORY PROTEIN J"/>
    <property type="match status" value="1"/>
</dbReference>
<dbReference type="InterPro" id="IPR056569">
    <property type="entry name" value="ArlJ-like"/>
</dbReference>
<keyword evidence="2" id="KW-1003">Cell membrane</keyword>
<evidence type="ECO:0000313" key="8">
    <source>
        <dbReference type="EMBL" id="ADM28442.1"/>
    </source>
</evidence>
<comment type="subcellular location">
    <subcellularLocation>
        <location evidence="1">Cell membrane</location>
        <topology evidence="1">Multi-pass membrane protein</topology>
    </subcellularLocation>
</comment>
<keyword evidence="9" id="KW-1185">Reference proteome</keyword>
<dbReference type="STRING" id="583356.Igag_1644"/>
<proteinExistence type="predicted"/>
<evidence type="ECO:0000313" key="9">
    <source>
        <dbReference type="Proteomes" id="UP000001304"/>
    </source>
</evidence>
<feature type="transmembrane region" description="Helical" evidence="6">
    <location>
        <begin position="176"/>
        <end position="203"/>
    </location>
</feature>
<keyword evidence="4 6" id="KW-1133">Transmembrane helix</keyword>